<evidence type="ECO:0000256" key="1">
    <source>
        <dbReference type="SAM" id="MobiDB-lite"/>
    </source>
</evidence>
<organism evidence="4 5">
    <name type="scientific">Streptomyces tateyamensis</name>
    <dbReference type="NCBI Taxonomy" id="565073"/>
    <lineage>
        <taxon>Bacteria</taxon>
        <taxon>Bacillati</taxon>
        <taxon>Actinomycetota</taxon>
        <taxon>Actinomycetes</taxon>
        <taxon>Kitasatosporales</taxon>
        <taxon>Streptomycetaceae</taxon>
        <taxon>Streptomyces</taxon>
    </lineage>
</organism>
<keyword evidence="5" id="KW-1185">Reference proteome</keyword>
<dbReference type="InterPro" id="IPR025403">
    <property type="entry name" value="TgpA-like_C"/>
</dbReference>
<keyword evidence="2" id="KW-0812">Transmembrane</keyword>
<gene>
    <name evidence="4" type="ORF">C7C46_27800</name>
</gene>
<proteinExistence type="predicted"/>
<accession>A0A2V4N1Z6</accession>
<name>A0A2V4N1Z6_9ACTN</name>
<keyword evidence="2" id="KW-1133">Transmembrane helix</keyword>
<feature type="transmembrane region" description="Helical" evidence="2">
    <location>
        <begin position="135"/>
        <end position="157"/>
    </location>
</feature>
<feature type="transmembrane region" description="Helical" evidence="2">
    <location>
        <begin position="83"/>
        <end position="101"/>
    </location>
</feature>
<sequence length="293" mass="30807">MSRPLLAGLVTAGLGIAALLLHPSAGLLSSAAAPPVATFLPTVLLVLGWGALLHRLFQRHRARDRQADLSPRAERLTEATDRLLVAAGLVVPVSVVCLYLSRTRPPPDVRPTRVAGPVQAPPAMPEDSGSHLPHLLGPILLALLLAGAAVAIVAALTQLRRRPARSRTGTEPQDGAEAGLDEQLAAAVELGRRALNGSDARAAVIACYAAMESSLADSGVARRIADSPTELLDRAVNRGTVHRADAGALTALFREARFSRHPMGTPELTRARTALEAIATQLTDRRSESEAAR</sequence>
<dbReference type="Pfam" id="PF13559">
    <property type="entry name" value="DUF4129"/>
    <property type="match status" value="1"/>
</dbReference>
<evidence type="ECO:0000256" key="2">
    <source>
        <dbReference type="SAM" id="Phobius"/>
    </source>
</evidence>
<protein>
    <submittedName>
        <fullName evidence="4">DUF4129 domain-containing protein</fullName>
    </submittedName>
</protein>
<feature type="region of interest" description="Disordered" evidence="1">
    <location>
        <begin position="107"/>
        <end position="126"/>
    </location>
</feature>
<reference evidence="4 5" key="1">
    <citation type="submission" date="2018-03" db="EMBL/GenBank/DDBJ databases">
        <title>Bioinformatic expansion and discovery of thiopeptide antibiotics.</title>
        <authorList>
            <person name="Schwalen C.J."/>
            <person name="Hudson G.A."/>
            <person name="Mitchell D.A."/>
        </authorList>
    </citation>
    <scope>NUCLEOTIDE SEQUENCE [LARGE SCALE GENOMIC DNA]</scope>
    <source>
        <strain evidence="4 5">ATCC 21389</strain>
    </source>
</reference>
<evidence type="ECO:0000313" key="4">
    <source>
        <dbReference type="EMBL" id="PYC69773.1"/>
    </source>
</evidence>
<feature type="transmembrane region" description="Helical" evidence="2">
    <location>
        <begin position="39"/>
        <end position="57"/>
    </location>
</feature>
<dbReference type="EMBL" id="PYBW01000127">
    <property type="protein sequence ID" value="PYC69773.1"/>
    <property type="molecule type" value="Genomic_DNA"/>
</dbReference>
<feature type="domain" description="Protein-glutamine gamma-glutamyltransferase-like C-terminal" evidence="3">
    <location>
        <begin position="207"/>
        <end position="276"/>
    </location>
</feature>
<keyword evidence="2" id="KW-0472">Membrane</keyword>
<evidence type="ECO:0000313" key="5">
    <source>
        <dbReference type="Proteomes" id="UP000248039"/>
    </source>
</evidence>
<evidence type="ECO:0000259" key="3">
    <source>
        <dbReference type="Pfam" id="PF13559"/>
    </source>
</evidence>
<dbReference type="AlphaFoldDB" id="A0A2V4N1Z6"/>
<dbReference type="Proteomes" id="UP000248039">
    <property type="component" value="Unassembled WGS sequence"/>
</dbReference>
<comment type="caution">
    <text evidence="4">The sequence shown here is derived from an EMBL/GenBank/DDBJ whole genome shotgun (WGS) entry which is preliminary data.</text>
</comment>